<dbReference type="EMBL" id="NQMN01000002">
    <property type="protein sequence ID" value="PAF54900.1"/>
    <property type="molecule type" value="Genomic_DNA"/>
</dbReference>
<dbReference type="InterPro" id="IPR000868">
    <property type="entry name" value="Isochorismatase-like_dom"/>
</dbReference>
<gene>
    <name evidence="3" type="ORF">CJF60_04145</name>
    <name evidence="4" type="ORF">CJJ23_00390</name>
</gene>
<dbReference type="SUPFAM" id="SSF52499">
    <property type="entry name" value="Isochorismatase-like hydrolases"/>
    <property type="match status" value="1"/>
</dbReference>
<dbReference type="Gene3D" id="3.40.50.850">
    <property type="entry name" value="Isochorismatase-like"/>
    <property type="match status" value="1"/>
</dbReference>
<dbReference type="PANTHER" id="PTHR43540">
    <property type="entry name" value="PEROXYUREIDOACRYLATE/UREIDOACRYLATE AMIDOHYDROLASE-RELATED"/>
    <property type="match status" value="1"/>
</dbReference>
<dbReference type="PANTHER" id="PTHR43540:SF6">
    <property type="entry name" value="ISOCHORISMATASE-LIKE DOMAIN-CONTAINING PROTEIN"/>
    <property type="match status" value="1"/>
</dbReference>
<evidence type="ECO:0000313" key="5">
    <source>
        <dbReference type="Proteomes" id="UP000216943"/>
    </source>
</evidence>
<keyword evidence="1" id="KW-0378">Hydrolase</keyword>
<proteinExistence type="predicted"/>
<sequence>MKKESIMNIDKYLEPVYGLKHDKVKFNKKSTAFVIIDPQIDFLSEKGVMWPVIGENLKTVGTVRNLDRLFQAAEKYNLNVIISPHYYYDHDYKWAYGGPGEHFMHDTKMFYKKAGAHSEIIHESGADWLPQYKKYINSRELTTVASPHKIFGPQTNDVVLQLRKRKINTIILAGMAANLCVESHLRDLVEQGFEVVVVKDATAGPQAPEGDGYHAALINYRYIANEIITTDDLLRRLEKHLKNI</sequence>
<dbReference type="EMBL" id="NQNY01000001">
    <property type="protein sequence ID" value="PAK21790.1"/>
    <property type="molecule type" value="Genomic_DNA"/>
</dbReference>
<evidence type="ECO:0000259" key="2">
    <source>
        <dbReference type="Pfam" id="PF00857"/>
    </source>
</evidence>
<name>A0A269TKW7_9BACT</name>
<evidence type="ECO:0000313" key="3">
    <source>
        <dbReference type="EMBL" id="PAF54900.1"/>
    </source>
</evidence>
<dbReference type="Proteomes" id="UP000216943">
    <property type="component" value="Unassembled WGS sequence"/>
</dbReference>
<keyword evidence="6" id="KW-1185">Reference proteome</keyword>
<dbReference type="Pfam" id="PF00857">
    <property type="entry name" value="Isochorismatase"/>
    <property type="match status" value="1"/>
</dbReference>
<reference evidence="5 6" key="1">
    <citation type="submission" date="2017-08" db="EMBL/GenBank/DDBJ databases">
        <authorList>
            <person name="Alvarez-Ponce D."/>
            <person name="Weitzman C.L."/>
            <person name="Tillett R.L."/>
            <person name="Sandmeier F.C."/>
            <person name="Tracy C.R."/>
        </authorList>
    </citation>
    <scope>NUCLEOTIDE SEQUENCE [LARGE SCALE GENOMIC DNA]</scope>
    <source>
        <strain evidence="5">723</strain>
        <strain evidence="3 6">PS6</strain>
    </source>
</reference>
<evidence type="ECO:0000313" key="6">
    <source>
        <dbReference type="Proteomes" id="UP000217033"/>
    </source>
</evidence>
<feature type="domain" description="Isochorismatase-like" evidence="2">
    <location>
        <begin position="31"/>
        <end position="232"/>
    </location>
</feature>
<organism evidence="4 5">
    <name type="scientific">Mycoplasmopsis agassizii</name>
    <dbReference type="NCBI Taxonomy" id="33922"/>
    <lineage>
        <taxon>Bacteria</taxon>
        <taxon>Bacillati</taxon>
        <taxon>Mycoplasmatota</taxon>
        <taxon>Mycoplasmoidales</taxon>
        <taxon>Metamycoplasmataceae</taxon>
        <taxon>Mycoplasmopsis</taxon>
    </lineage>
</organism>
<comment type="caution">
    <text evidence="4">The sequence shown here is derived from an EMBL/GenBank/DDBJ whole genome shotgun (WGS) entry which is preliminary data.</text>
</comment>
<reference evidence="4" key="2">
    <citation type="submission" date="2017-08" db="EMBL/GenBank/DDBJ databases">
        <authorList>
            <person name="de Groot N.N."/>
        </authorList>
    </citation>
    <scope>NUCLEOTIDE SEQUENCE [LARGE SCALE GENOMIC DNA]</scope>
    <source>
        <strain evidence="4">723</strain>
    </source>
</reference>
<protein>
    <submittedName>
        <fullName evidence="4">Isochorismatase</fullName>
    </submittedName>
</protein>
<dbReference type="GO" id="GO:0016787">
    <property type="term" value="F:hydrolase activity"/>
    <property type="evidence" value="ECO:0007669"/>
    <property type="project" value="UniProtKB-KW"/>
</dbReference>
<dbReference type="InterPro" id="IPR050272">
    <property type="entry name" value="Isochorismatase-like_hydrls"/>
</dbReference>
<dbReference type="InterPro" id="IPR036380">
    <property type="entry name" value="Isochorismatase-like_sf"/>
</dbReference>
<dbReference type="CDD" id="cd00431">
    <property type="entry name" value="cysteine_hydrolases"/>
    <property type="match status" value="1"/>
</dbReference>
<dbReference type="AlphaFoldDB" id="A0A269TKW7"/>
<accession>A0A269TKW7</accession>
<dbReference type="OrthoDB" id="4305745at2"/>
<dbReference type="Proteomes" id="UP000217033">
    <property type="component" value="Unassembled WGS sequence"/>
</dbReference>
<evidence type="ECO:0000256" key="1">
    <source>
        <dbReference type="ARBA" id="ARBA00022801"/>
    </source>
</evidence>
<evidence type="ECO:0000313" key="4">
    <source>
        <dbReference type="EMBL" id="PAK21790.1"/>
    </source>
</evidence>